<dbReference type="OrthoDB" id="3070099at2759"/>
<keyword evidence="2" id="KW-1185">Reference proteome</keyword>
<gene>
    <name evidence="1" type="ORF">HMN09_00350600</name>
</gene>
<reference evidence="1" key="1">
    <citation type="submission" date="2020-05" db="EMBL/GenBank/DDBJ databases">
        <title>Mycena genomes resolve the evolution of fungal bioluminescence.</title>
        <authorList>
            <person name="Tsai I.J."/>
        </authorList>
    </citation>
    <scope>NUCLEOTIDE SEQUENCE</scope>
    <source>
        <strain evidence="1">110903Hualien_Pintung</strain>
    </source>
</reference>
<evidence type="ECO:0000313" key="2">
    <source>
        <dbReference type="Proteomes" id="UP000613580"/>
    </source>
</evidence>
<dbReference type="AlphaFoldDB" id="A0A8H6WN42"/>
<name>A0A8H6WN42_MYCCL</name>
<protein>
    <submittedName>
        <fullName evidence="1">Uncharacterized protein</fullName>
    </submittedName>
</protein>
<dbReference type="EMBL" id="JACAZE010000004">
    <property type="protein sequence ID" value="KAF7318414.1"/>
    <property type="molecule type" value="Genomic_DNA"/>
</dbReference>
<accession>A0A8H6WN42</accession>
<sequence length="207" mass="23468">MPHLHRSISPPTGMLLPPEIQREIFILNAYCDPREARRLLLVAQRVKIWIEPLLWRAFIVVAREELCDVESSILPSVDFETFRLLLAQKPAMRTAVHTLILDDDWRVKDGSRSILLQLPRLERLVFGCESHTPSYGLLDALSPGTLYRLWADLAHLVDPANALSAQAIEHHPALSNLTHLSTTLHPTLPSVLHLPSLTHLCIYYTSE</sequence>
<organism evidence="1 2">
    <name type="scientific">Mycena chlorophos</name>
    <name type="common">Agaric fungus</name>
    <name type="synonym">Agaricus chlorophos</name>
    <dbReference type="NCBI Taxonomy" id="658473"/>
    <lineage>
        <taxon>Eukaryota</taxon>
        <taxon>Fungi</taxon>
        <taxon>Dikarya</taxon>
        <taxon>Basidiomycota</taxon>
        <taxon>Agaricomycotina</taxon>
        <taxon>Agaricomycetes</taxon>
        <taxon>Agaricomycetidae</taxon>
        <taxon>Agaricales</taxon>
        <taxon>Marasmiineae</taxon>
        <taxon>Mycenaceae</taxon>
        <taxon>Mycena</taxon>
    </lineage>
</organism>
<proteinExistence type="predicted"/>
<evidence type="ECO:0000313" key="1">
    <source>
        <dbReference type="EMBL" id="KAF7318414.1"/>
    </source>
</evidence>
<comment type="caution">
    <text evidence="1">The sequence shown here is derived from an EMBL/GenBank/DDBJ whole genome shotgun (WGS) entry which is preliminary data.</text>
</comment>
<dbReference type="Proteomes" id="UP000613580">
    <property type="component" value="Unassembled WGS sequence"/>
</dbReference>